<dbReference type="Gene3D" id="3.40.50.2000">
    <property type="entry name" value="Glycogen Phosphorylase B"/>
    <property type="match status" value="2"/>
</dbReference>
<gene>
    <name evidence="3" type="ORF">NHU_01510</name>
</gene>
<dbReference type="Pfam" id="PF00534">
    <property type="entry name" value="Glycos_transf_1"/>
    <property type="match status" value="1"/>
</dbReference>
<dbReference type="InterPro" id="IPR028098">
    <property type="entry name" value="Glyco_trans_4-like_N"/>
</dbReference>
<dbReference type="Pfam" id="PF13439">
    <property type="entry name" value="Glyco_transf_4"/>
    <property type="match status" value="1"/>
</dbReference>
<dbReference type="Proteomes" id="UP000064912">
    <property type="component" value="Chromosome"/>
</dbReference>
<feature type="domain" description="Glycosyl transferase family 1" evidence="1">
    <location>
        <begin position="234"/>
        <end position="370"/>
    </location>
</feature>
<dbReference type="InterPro" id="IPR050194">
    <property type="entry name" value="Glycosyltransferase_grp1"/>
</dbReference>
<dbReference type="eggNOG" id="COG0438">
    <property type="taxonomic scope" value="Bacteria"/>
</dbReference>
<dbReference type="AlphaFoldDB" id="A0A0D6B0K1"/>
<accession>A0A0D6B0K1</accession>
<dbReference type="PATRIC" id="fig|35806.4.peg.1560"/>
<organism evidence="3 4">
    <name type="scientific">Rhodovulum sulfidophilum</name>
    <name type="common">Rhodobacter sulfidophilus</name>
    <dbReference type="NCBI Taxonomy" id="35806"/>
    <lineage>
        <taxon>Bacteria</taxon>
        <taxon>Pseudomonadati</taxon>
        <taxon>Pseudomonadota</taxon>
        <taxon>Alphaproteobacteria</taxon>
        <taxon>Rhodobacterales</taxon>
        <taxon>Paracoccaceae</taxon>
        <taxon>Rhodovulum</taxon>
    </lineage>
</organism>
<keyword evidence="3" id="KW-0808">Transferase</keyword>
<dbReference type="PANTHER" id="PTHR45947:SF13">
    <property type="entry name" value="TRANSFERASE"/>
    <property type="match status" value="1"/>
</dbReference>
<name>A0A0D6B0K1_RHOSU</name>
<evidence type="ECO:0000259" key="2">
    <source>
        <dbReference type="Pfam" id="PF13439"/>
    </source>
</evidence>
<evidence type="ECO:0000313" key="3">
    <source>
        <dbReference type="EMBL" id="BAQ68668.1"/>
    </source>
</evidence>
<reference evidence="3 4" key="1">
    <citation type="submission" date="2015-02" db="EMBL/GenBank/DDBJ databases">
        <title>Genome sequene of Rhodovulum sulfidophilum DSM 2351.</title>
        <authorList>
            <person name="Nagao N."/>
        </authorList>
    </citation>
    <scope>NUCLEOTIDE SEQUENCE [LARGE SCALE GENOMIC DNA]</scope>
    <source>
        <strain evidence="3 4">DSM 2351</strain>
    </source>
</reference>
<sequence length="407" mass="44905">MTKVRVLLAHNNYTVQGGAEVFFHEVARVLEARGHEVALFSTAEDGLEAPHADLFPEAADYRHGSIAARAARLPAMIYNTRARDAFARMIETFRPDIVHAFAIYVRLTPAILDAAREAGVPVVLSCNDYKHLCPNYKLFHHGRVCTECRGGRFHRALVNRCCHGSLAVSAASMIEAYIHDRLDLWRRNVSIFLFASRFMAAQTEAFWGPGRVDIDFLRNPFDVDAHRVAPNVGEYILYFGRLIDEKGLDLLFDAAAQAPEVPVVVVGDGPDRARLEARAAGLANLRLVGPAWGADLARWLEGARAVAVPSIWHENFPYVILQAFAASTPVIATRRGGMPELVEAGPHGWICESGDATALAERMRAACRLPATEIARMGAAACAYAEREFADDAIYRRLLEIYRRAGA</sequence>
<protein>
    <submittedName>
        <fullName evidence="3">Glycosyl transferase group 1</fullName>
    </submittedName>
</protein>
<evidence type="ECO:0000313" key="4">
    <source>
        <dbReference type="Proteomes" id="UP000064912"/>
    </source>
</evidence>
<dbReference type="InterPro" id="IPR001296">
    <property type="entry name" value="Glyco_trans_1"/>
</dbReference>
<dbReference type="SUPFAM" id="SSF53756">
    <property type="entry name" value="UDP-Glycosyltransferase/glycogen phosphorylase"/>
    <property type="match status" value="1"/>
</dbReference>
<dbReference type="KEGG" id="rsu:NHU_01510"/>
<feature type="domain" description="Glycosyltransferase subfamily 4-like N-terminal" evidence="2">
    <location>
        <begin position="17"/>
        <end position="142"/>
    </location>
</feature>
<evidence type="ECO:0000259" key="1">
    <source>
        <dbReference type="Pfam" id="PF00534"/>
    </source>
</evidence>
<dbReference type="GO" id="GO:0016757">
    <property type="term" value="F:glycosyltransferase activity"/>
    <property type="evidence" value="ECO:0007669"/>
    <property type="project" value="InterPro"/>
</dbReference>
<dbReference type="EMBL" id="AP014800">
    <property type="protein sequence ID" value="BAQ68668.1"/>
    <property type="molecule type" value="Genomic_DNA"/>
</dbReference>
<dbReference type="PANTHER" id="PTHR45947">
    <property type="entry name" value="SULFOQUINOVOSYL TRANSFERASE SQD2"/>
    <property type="match status" value="1"/>
</dbReference>
<proteinExistence type="predicted"/>